<dbReference type="RefSeq" id="WP_136415766.1">
    <property type="nucleotide sequence ID" value="NZ_CAXHQF010000120.1"/>
</dbReference>
<dbReference type="InterPro" id="IPR001969">
    <property type="entry name" value="Aspartic_peptidase_AS"/>
</dbReference>
<dbReference type="PROSITE" id="PS00141">
    <property type="entry name" value="ASP_PROTEASE"/>
    <property type="match status" value="1"/>
</dbReference>
<keyword evidence="2" id="KW-1185">Reference proteome</keyword>
<dbReference type="GO" id="GO:0006508">
    <property type="term" value="P:proteolysis"/>
    <property type="evidence" value="ECO:0007669"/>
    <property type="project" value="InterPro"/>
</dbReference>
<name>A0A4P7W3W2_9BACT</name>
<dbReference type="GO" id="GO:0004190">
    <property type="term" value="F:aspartic-type endopeptidase activity"/>
    <property type="evidence" value="ECO:0007669"/>
    <property type="project" value="InterPro"/>
</dbReference>
<accession>A0A4P7W3W2</accession>
<dbReference type="Proteomes" id="UP000297149">
    <property type="component" value="Chromosome"/>
</dbReference>
<dbReference type="EMBL" id="CP039396">
    <property type="protein sequence ID" value="QCD42617.1"/>
    <property type="molecule type" value="Genomic_DNA"/>
</dbReference>
<sequence>MSISIANSIQCVGLPIIVTSTKPHLNFLVDTGASHNVIFSFVYEGLLDFFTKLGTEGTTFGIEGNMIKTQEVKAVITFGEKPSETVFSVIEADEAVNHLEESNGFQLHGILGVDFLTKNKWIIDFDKLKITLPSE</sequence>
<organism evidence="1 2">
    <name type="scientific">Duncaniella dubosii</name>
    <dbReference type="NCBI Taxonomy" id="2518971"/>
    <lineage>
        <taxon>Bacteria</taxon>
        <taxon>Pseudomonadati</taxon>
        <taxon>Bacteroidota</taxon>
        <taxon>Bacteroidia</taxon>
        <taxon>Bacteroidales</taxon>
        <taxon>Muribaculaceae</taxon>
        <taxon>Duncaniella</taxon>
    </lineage>
</organism>
<dbReference type="SUPFAM" id="SSF50630">
    <property type="entry name" value="Acid proteases"/>
    <property type="match status" value="1"/>
</dbReference>
<evidence type="ECO:0000313" key="1">
    <source>
        <dbReference type="EMBL" id="QCD42617.1"/>
    </source>
</evidence>
<protein>
    <recommendedName>
        <fullName evidence="3">Aspartyl protease</fullName>
    </recommendedName>
</protein>
<evidence type="ECO:0008006" key="3">
    <source>
        <dbReference type="Google" id="ProtNLM"/>
    </source>
</evidence>
<dbReference type="InterPro" id="IPR021109">
    <property type="entry name" value="Peptidase_aspartic_dom_sf"/>
</dbReference>
<evidence type="ECO:0000313" key="2">
    <source>
        <dbReference type="Proteomes" id="UP000297149"/>
    </source>
</evidence>
<proteinExistence type="predicted"/>
<reference evidence="2" key="1">
    <citation type="submission" date="2019-02" db="EMBL/GenBank/DDBJ databases">
        <title>Isolation and identification of novel species under the genus Muribaculum.</title>
        <authorList>
            <person name="Miyake S."/>
            <person name="Ding Y."/>
            <person name="Low A."/>
            <person name="Soh M."/>
            <person name="Seedorf H."/>
        </authorList>
    </citation>
    <scope>NUCLEOTIDE SEQUENCE [LARGE SCALE GENOMIC DNA]</scope>
    <source>
        <strain evidence="2">H5</strain>
    </source>
</reference>
<dbReference type="AlphaFoldDB" id="A0A4P7W3W2"/>
<gene>
    <name evidence="1" type="ORF">E7747_10195</name>
</gene>
<dbReference type="Gene3D" id="2.40.70.10">
    <property type="entry name" value="Acid Proteases"/>
    <property type="match status" value="1"/>
</dbReference>
<dbReference type="KEGG" id="ddb:E7747_10195"/>